<evidence type="ECO:0000313" key="1">
    <source>
        <dbReference type="EMBL" id="CAD9533973.1"/>
    </source>
</evidence>
<protein>
    <submittedName>
        <fullName evidence="1">Uncharacterized protein</fullName>
    </submittedName>
</protein>
<organism evidence="1">
    <name type="scientific">Alexandrium andersonii</name>
    <dbReference type="NCBI Taxonomy" id="327968"/>
    <lineage>
        <taxon>Eukaryota</taxon>
        <taxon>Sar</taxon>
        <taxon>Alveolata</taxon>
        <taxon>Dinophyceae</taxon>
        <taxon>Gonyaulacales</taxon>
        <taxon>Pyrocystaceae</taxon>
        <taxon>Alexandrium</taxon>
    </lineage>
</organism>
<sequence>MVFGHLHPPAQRLPEATQDSLVLTIQELWARLVEPARQRHGRRAELLSRDTPAGMCFLLPVFILGLKRNVEHVFHVQYQRVFSDPDYGEELGDQLVDQINVQLMHLFDPDCAHASFGALDSTAEAIKAWRKLHVLQMKLGLTPATRMIGREFRTTPAVHLLVSGGGPGDPRTRMLLKKSGSESALLRGGKAAGPRPPVDERRKTVLYRTVRGRLASSGLEQLSSGPRAASAQD</sequence>
<reference evidence="1" key="1">
    <citation type="submission" date="2021-01" db="EMBL/GenBank/DDBJ databases">
        <authorList>
            <person name="Corre E."/>
            <person name="Pelletier E."/>
            <person name="Niang G."/>
            <person name="Scheremetjew M."/>
            <person name="Finn R."/>
            <person name="Kale V."/>
            <person name="Holt S."/>
            <person name="Cochrane G."/>
            <person name="Meng A."/>
            <person name="Brown T."/>
            <person name="Cohen L."/>
        </authorList>
    </citation>
    <scope>NUCLEOTIDE SEQUENCE</scope>
    <source>
        <strain evidence="1">CCMP2222</strain>
    </source>
</reference>
<dbReference type="AlphaFoldDB" id="A0A7S2J0C0"/>
<gene>
    <name evidence="1" type="ORF">AAND1436_LOCUS45750</name>
</gene>
<name>A0A7S2J0C0_9DINO</name>
<accession>A0A7S2J0C0</accession>
<proteinExistence type="predicted"/>
<dbReference type="EMBL" id="HBGQ01095835">
    <property type="protein sequence ID" value="CAD9533973.1"/>
    <property type="molecule type" value="Transcribed_RNA"/>
</dbReference>